<dbReference type="SUPFAM" id="SSF46785">
    <property type="entry name" value="Winged helix' DNA-binding domain"/>
    <property type="match status" value="1"/>
</dbReference>
<evidence type="ECO:0000313" key="6">
    <source>
        <dbReference type="EMBL" id="CUM99523.1"/>
    </source>
</evidence>
<protein>
    <submittedName>
        <fullName evidence="9">Crp/Fnr family transcriptional regulator</fullName>
    </submittedName>
    <submittedName>
        <fullName evidence="6">Cyclic nucleotide-binding domain</fullName>
    </submittedName>
    <submittedName>
        <fullName evidence="7">Helix-turn-helix domain-containing protein</fullName>
    </submittedName>
</protein>
<dbReference type="STRING" id="166486.ERS852572_01433"/>
<dbReference type="InterPro" id="IPR014710">
    <property type="entry name" value="RmlC-like_jellyroll"/>
</dbReference>
<dbReference type="SUPFAM" id="SSF51206">
    <property type="entry name" value="cAMP-binding domain-like"/>
    <property type="match status" value="1"/>
</dbReference>
<evidence type="ECO:0000259" key="5">
    <source>
        <dbReference type="PROSITE" id="PS51063"/>
    </source>
</evidence>
<evidence type="ECO:0000313" key="8">
    <source>
        <dbReference type="EMBL" id="MVQ45529.1"/>
    </source>
</evidence>
<dbReference type="EMBL" id="WGGT01000007">
    <property type="protein sequence ID" value="MVQ45529.1"/>
    <property type="molecule type" value="Genomic_DNA"/>
</dbReference>
<evidence type="ECO:0000313" key="10">
    <source>
        <dbReference type="Proteomes" id="UP000095350"/>
    </source>
</evidence>
<reference evidence="7 12" key="3">
    <citation type="journal article" date="2019" name="Nat. Med.">
        <title>A library of human gut bacterial isolates paired with longitudinal multiomics data enables mechanistic microbiome research.</title>
        <authorList>
            <person name="Poyet M."/>
            <person name="Groussin M."/>
            <person name="Gibbons S.M."/>
            <person name="Avila-Pacheco J."/>
            <person name="Jiang X."/>
            <person name="Kearney S.M."/>
            <person name="Perrotta A.R."/>
            <person name="Berdy B."/>
            <person name="Zhao S."/>
            <person name="Lieberman T.D."/>
            <person name="Swanson P.K."/>
            <person name="Smith M."/>
            <person name="Roesemann S."/>
            <person name="Alexander J.E."/>
            <person name="Rich S.A."/>
            <person name="Livny J."/>
            <person name="Vlamakis H."/>
            <person name="Clish C."/>
            <person name="Bullock K."/>
            <person name="Deik A."/>
            <person name="Scott J."/>
            <person name="Pierce K.A."/>
            <person name="Xavier R.J."/>
            <person name="Alm E.J."/>
        </authorList>
    </citation>
    <scope>NUCLEOTIDE SEQUENCE [LARGE SCALE GENOMIC DNA]</scope>
    <source>
        <strain evidence="7 12">BIOML-A1</strain>
    </source>
</reference>
<dbReference type="CDD" id="cd00038">
    <property type="entry name" value="CAP_ED"/>
    <property type="match status" value="1"/>
</dbReference>
<dbReference type="PaxDb" id="166486-ERS852572_01433"/>
<dbReference type="InterPro" id="IPR018490">
    <property type="entry name" value="cNMP-bd_dom_sf"/>
</dbReference>
<dbReference type="EMBL" id="WNAJ01000008">
    <property type="protein sequence ID" value="MTR85116.1"/>
    <property type="molecule type" value="Genomic_DNA"/>
</dbReference>
<evidence type="ECO:0000256" key="3">
    <source>
        <dbReference type="ARBA" id="ARBA00023163"/>
    </source>
</evidence>
<dbReference type="Gene3D" id="2.60.120.10">
    <property type="entry name" value="Jelly Rolls"/>
    <property type="match status" value="1"/>
</dbReference>
<dbReference type="PROSITE" id="PS50042">
    <property type="entry name" value="CNMP_BINDING_3"/>
    <property type="match status" value="1"/>
</dbReference>
<reference evidence="8 13" key="4">
    <citation type="submission" date="2019-10" db="EMBL/GenBank/DDBJ databases">
        <title>Roseburia spp. ameliorate alcoholic fatty liver via restoration of gut barrier function.</title>
        <authorList>
            <person name="Seo B."/>
            <person name="Ko G."/>
        </authorList>
    </citation>
    <scope>NUCLEOTIDE SEQUENCE [LARGE SCALE GENOMIC DNA]</scope>
    <source>
        <strain evidence="8 13">SNUG30017</strain>
    </source>
</reference>
<dbReference type="RefSeq" id="WP_015520045.1">
    <property type="nucleotide sequence ID" value="NZ_CABIYH010000009.1"/>
</dbReference>
<dbReference type="Proteomes" id="UP000479531">
    <property type="component" value="Unassembled WGS sequence"/>
</dbReference>
<proteinExistence type="predicted"/>
<dbReference type="Pfam" id="PF00027">
    <property type="entry name" value="cNMP_binding"/>
    <property type="match status" value="1"/>
</dbReference>
<keyword evidence="3" id="KW-0804">Transcription</keyword>
<keyword evidence="2" id="KW-0238">DNA-binding</keyword>
<evidence type="ECO:0000313" key="7">
    <source>
        <dbReference type="EMBL" id="MTR85116.1"/>
    </source>
</evidence>
<dbReference type="Proteomes" id="UP000283586">
    <property type="component" value="Unassembled WGS sequence"/>
</dbReference>
<feature type="domain" description="Cyclic nucleotide-binding" evidence="4">
    <location>
        <begin position="11"/>
        <end position="113"/>
    </location>
</feature>
<dbReference type="EMBL" id="QRQN01000009">
    <property type="protein sequence ID" value="RHN08440.1"/>
    <property type="molecule type" value="Genomic_DNA"/>
</dbReference>
<dbReference type="Proteomes" id="UP000478483">
    <property type="component" value="Unassembled WGS sequence"/>
</dbReference>
<evidence type="ECO:0000313" key="11">
    <source>
        <dbReference type="Proteomes" id="UP000283586"/>
    </source>
</evidence>
<sequence length="224" mass="25029">MDYQFLSQTMLFSGESPEEIKEMLSCLGAVTRSYGKGEIIYHAGECVHSMGLVLSGNVQIESDDVWGNHSVLDDITPGFFFAETYASLSKEPLMVNVVSAAAKTEVLFLNIGRLLTTCTNSCTHHNRLIHNLFFISARKNLLLSRRIFHTTPKSIRGRLLSYLSAQSAAANSLDFTIPFNRQQLADYLNVDRSALSAELSKMQREGLLTTERNHFTLCENPLES</sequence>
<keyword evidence="1" id="KW-0805">Transcription regulation</keyword>
<feature type="domain" description="HTH crp-type" evidence="5">
    <location>
        <begin position="153"/>
        <end position="222"/>
    </location>
</feature>
<dbReference type="PROSITE" id="PS51063">
    <property type="entry name" value="HTH_CRP_2"/>
    <property type="match status" value="1"/>
</dbReference>
<evidence type="ECO:0000313" key="9">
    <source>
        <dbReference type="EMBL" id="RHN08440.1"/>
    </source>
</evidence>
<organism evidence="6 10">
    <name type="scientific">Roseburia intestinalis</name>
    <dbReference type="NCBI Taxonomy" id="166486"/>
    <lineage>
        <taxon>Bacteria</taxon>
        <taxon>Bacillati</taxon>
        <taxon>Bacillota</taxon>
        <taxon>Clostridia</taxon>
        <taxon>Lachnospirales</taxon>
        <taxon>Lachnospiraceae</taxon>
        <taxon>Roseburia</taxon>
    </lineage>
</organism>
<reference evidence="6 10" key="1">
    <citation type="submission" date="2015-09" db="EMBL/GenBank/DDBJ databases">
        <authorList>
            <consortium name="Pathogen Informatics"/>
        </authorList>
    </citation>
    <scope>NUCLEOTIDE SEQUENCE [LARGE SCALE GENOMIC DNA]</scope>
    <source>
        <strain evidence="6 10">2789STDY5834960</strain>
    </source>
</reference>
<evidence type="ECO:0000256" key="2">
    <source>
        <dbReference type="ARBA" id="ARBA00023125"/>
    </source>
</evidence>
<dbReference type="EMBL" id="CYXZ01000009">
    <property type="protein sequence ID" value="CUM99523.1"/>
    <property type="molecule type" value="Genomic_DNA"/>
</dbReference>
<evidence type="ECO:0000313" key="13">
    <source>
        <dbReference type="Proteomes" id="UP000479531"/>
    </source>
</evidence>
<evidence type="ECO:0000256" key="1">
    <source>
        <dbReference type="ARBA" id="ARBA00023015"/>
    </source>
</evidence>
<dbReference type="GO" id="GO:0003677">
    <property type="term" value="F:DNA binding"/>
    <property type="evidence" value="ECO:0007669"/>
    <property type="project" value="UniProtKB-KW"/>
</dbReference>
<dbReference type="GO" id="GO:0006355">
    <property type="term" value="P:regulation of DNA-templated transcription"/>
    <property type="evidence" value="ECO:0007669"/>
    <property type="project" value="InterPro"/>
</dbReference>
<evidence type="ECO:0000313" key="12">
    <source>
        <dbReference type="Proteomes" id="UP000478483"/>
    </source>
</evidence>
<dbReference type="OrthoDB" id="9774616at2"/>
<dbReference type="InterPro" id="IPR012318">
    <property type="entry name" value="HTH_CRP"/>
</dbReference>
<accession>A0A173T9Q0</accession>
<dbReference type="InterPro" id="IPR036390">
    <property type="entry name" value="WH_DNA-bd_sf"/>
</dbReference>
<evidence type="ECO:0000259" key="4">
    <source>
        <dbReference type="PROSITE" id="PS50042"/>
    </source>
</evidence>
<dbReference type="AlphaFoldDB" id="A0A173T9Q0"/>
<dbReference type="InterPro" id="IPR000595">
    <property type="entry name" value="cNMP-bd_dom"/>
</dbReference>
<dbReference type="Pfam" id="PF13545">
    <property type="entry name" value="HTH_Crp_2"/>
    <property type="match status" value="1"/>
</dbReference>
<gene>
    <name evidence="9" type="ORF">DWZ31_08990</name>
    <name evidence="6" type="ORF">ERS852572_01433</name>
    <name evidence="8" type="ORF">GCK47_07400</name>
    <name evidence="7" type="ORF">GMD50_08585</name>
</gene>
<name>A0A173T9Q0_9FIRM</name>
<dbReference type="Proteomes" id="UP000095350">
    <property type="component" value="Unassembled WGS sequence"/>
</dbReference>
<reference evidence="9 11" key="2">
    <citation type="submission" date="2018-08" db="EMBL/GenBank/DDBJ databases">
        <title>A genome reference for cultivated species of the human gut microbiota.</title>
        <authorList>
            <person name="Zou Y."/>
            <person name="Xue W."/>
            <person name="Luo G."/>
        </authorList>
    </citation>
    <scope>NUCLEOTIDE SEQUENCE [LARGE SCALE GENOMIC DNA]</scope>
    <source>
        <strain evidence="9 11">AF31-21AC</strain>
    </source>
</reference>